<evidence type="ECO:0000256" key="1">
    <source>
        <dbReference type="SAM" id="MobiDB-lite"/>
    </source>
</evidence>
<evidence type="ECO:0000313" key="4">
    <source>
        <dbReference type="Proteomes" id="UP000593560"/>
    </source>
</evidence>
<dbReference type="PANTHER" id="PTHR14326:SF15">
    <property type="entry name" value="OS06G0130200 PROTEIN"/>
    <property type="match status" value="1"/>
</dbReference>
<dbReference type="GO" id="GO:0060236">
    <property type="term" value="P:regulation of mitotic spindle organization"/>
    <property type="evidence" value="ECO:0007669"/>
    <property type="project" value="InterPro"/>
</dbReference>
<dbReference type="Pfam" id="PF12214">
    <property type="entry name" value="TPX2_importin"/>
    <property type="match status" value="1"/>
</dbReference>
<dbReference type="AlphaFoldDB" id="A0A7J9H946"/>
<feature type="compositionally biased region" description="Basic and acidic residues" evidence="1">
    <location>
        <begin position="258"/>
        <end position="267"/>
    </location>
</feature>
<evidence type="ECO:0000313" key="3">
    <source>
        <dbReference type="EMBL" id="MBA0806138.1"/>
    </source>
</evidence>
<reference evidence="3 4" key="1">
    <citation type="journal article" date="2019" name="Genome Biol. Evol.">
        <title>Insights into the evolution of the New World diploid cottons (Gossypium, subgenus Houzingenia) based on genome sequencing.</title>
        <authorList>
            <person name="Grover C.E."/>
            <person name="Arick M.A. 2nd"/>
            <person name="Thrash A."/>
            <person name="Conover J.L."/>
            <person name="Sanders W.S."/>
            <person name="Peterson D.G."/>
            <person name="Frelichowski J.E."/>
            <person name="Scheffler J.A."/>
            <person name="Scheffler B.E."/>
            <person name="Wendel J.F."/>
        </authorList>
    </citation>
    <scope>NUCLEOTIDE SEQUENCE [LARGE SCALE GENOMIC DNA]</scope>
    <source>
        <strain evidence="3">0</strain>
        <tissue evidence="3">Leaf</tissue>
    </source>
</reference>
<comment type="caution">
    <text evidence="3">The sequence shown here is derived from an EMBL/GenBank/DDBJ whole genome shotgun (WGS) entry which is preliminary data.</text>
</comment>
<dbReference type="OrthoDB" id="1684416at2759"/>
<dbReference type="PANTHER" id="PTHR14326">
    <property type="entry name" value="TARGETING PROTEIN FOR XKLP2"/>
    <property type="match status" value="1"/>
</dbReference>
<dbReference type="GO" id="GO:0005819">
    <property type="term" value="C:spindle"/>
    <property type="evidence" value="ECO:0007669"/>
    <property type="project" value="InterPro"/>
</dbReference>
<accession>A0A7J9H946</accession>
<dbReference type="Proteomes" id="UP000593560">
    <property type="component" value="Unassembled WGS sequence"/>
</dbReference>
<organism evidence="3 4">
    <name type="scientific">Gossypium harknessii</name>
    <dbReference type="NCBI Taxonomy" id="34285"/>
    <lineage>
        <taxon>Eukaryota</taxon>
        <taxon>Viridiplantae</taxon>
        <taxon>Streptophyta</taxon>
        <taxon>Embryophyta</taxon>
        <taxon>Tracheophyta</taxon>
        <taxon>Spermatophyta</taxon>
        <taxon>Magnoliopsida</taxon>
        <taxon>eudicotyledons</taxon>
        <taxon>Gunneridae</taxon>
        <taxon>Pentapetalae</taxon>
        <taxon>rosids</taxon>
        <taxon>malvids</taxon>
        <taxon>Malvales</taxon>
        <taxon>Malvaceae</taxon>
        <taxon>Malvoideae</taxon>
        <taxon>Gossypium</taxon>
    </lineage>
</organism>
<dbReference type="InterPro" id="IPR027330">
    <property type="entry name" value="TPX2_central_dom"/>
</dbReference>
<dbReference type="EMBL" id="JABFAD010000008">
    <property type="protein sequence ID" value="MBA0806138.1"/>
    <property type="molecule type" value="Genomic_DNA"/>
</dbReference>
<sequence>MEMEMEIEAVLDVREIDLNYEFDAARFFDFTSEESPVEAREAELWFESAPSYPPSPFVTKLVIREESLLENVTTSPKCDEDTNTLHESDPENMMALGFSAVCTINKGNEGTKGGISAHIQKILQNALNKPFQLTSGLTTYNHLPSDKLKTRSKSVKPVPRSSTLMKPTASQFQKLQVLSSNRSLGNSSVVESPAAKRQKLEGGLLHKVEEVKQQTTLVHKAPKKDGTKDRNAIITKLRLTIPREPELETAHRAQRIRPKNDTEEEHVTSVTHRFKARPLNRKILEAPSLPLPKKSVPKLPEFQVSDEQ</sequence>
<feature type="region of interest" description="Disordered" evidence="1">
    <location>
        <begin position="250"/>
        <end position="308"/>
    </location>
</feature>
<gene>
    <name evidence="3" type="ORF">Gohar_005605</name>
</gene>
<feature type="domain" description="TPX2 central" evidence="2">
    <location>
        <begin position="237"/>
        <end position="303"/>
    </location>
</feature>
<dbReference type="GO" id="GO:0008017">
    <property type="term" value="F:microtubule binding"/>
    <property type="evidence" value="ECO:0007669"/>
    <property type="project" value="TreeGrafter"/>
</dbReference>
<dbReference type="GO" id="GO:0030295">
    <property type="term" value="F:protein kinase activator activity"/>
    <property type="evidence" value="ECO:0007669"/>
    <property type="project" value="TreeGrafter"/>
</dbReference>
<feature type="compositionally biased region" description="Low complexity" evidence="1">
    <location>
        <begin position="287"/>
        <end position="300"/>
    </location>
</feature>
<proteinExistence type="predicted"/>
<protein>
    <recommendedName>
        <fullName evidence="2">TPX2 central domain-containing protein</fullName>
    </recommendedName>
</protein>
<keyword evidence="4" id="KW-1185">Reference proteome</keyword>
<dbReference type="GO" id="GO:0090307">
    <property type="term" value="P:mitotic spindle assembly"/>
    <property type="evidence" value="ECO:0007669"/>
    <property type="project" value="TreeGrafter"/>
</dbReference>
<evidence type="ECO:0000259" key="2">
    <source>
        <dbReference type="Pfam" id="PF12214"/>
    </source>
</evidence>
<name>A0A7J9H946_9ROSI</name>
<dbReference type="GO" id="GO:0005880">
    <property type="term" value="C:nuclear microtubule"/>
    <property type="evidence" value="ECO:0007669"/>
    <property type="project" value="TreeGrafter"/>
</dbReference>
<dbReference type="InterPro" id="IPR009675">
    <property type="entry name" value="TPX2_fam"/>
</dbReference>